<reference evidence="4 5" key="1">
    <citation type="submission" date="2021-03" db="EMBL/GenBank/DDBJ databases">
        <title>Sequencing the genomes of 1000 actinobacteria strains.</title>
        <authorList>
            <person name="Klenk H.-P."/>
        </authorList>
    </citation>
    <scope>NUCLEOTIDE SEQUENCE [LARGE SCALE GENOMIC DNA]</scope>
    <source>
        <strain evidence="4 5">DSM 14566</strain>
    </source>
</reference>
<feature type="compositionally biased region" description="Pro residues" evidence="1">
    <location>
        <begin position="1"/>
        <end position="34"/>
    </location>
</feature>
<name>A0ABS4X0H9_9MICO</name>
<comment type="caution">
    <text evidence="4">The sequence shown here is derived from an EMBL/GenBank/DDBJ whole genome shotgun (WGS) entry which is preliminary data.</text>
</comment>
<sequence length="326" mass="33050">MTVPPPPHDPYSQPTPAPAPGQHSPPPQPGPYGQPSPSGSYGQPSPSYGQPSSSYGQPSPSGPYSQPAPGAGQEAWGGPTSAPAAATAPGAAGPPPGTDLASDLGAALKFASNSLLRNPVTFLVVGLIYSIISVVLIAGGTAAAVAITFPQMEAAAVSEAPPIGPLLRMYAIMLGAMLLCIPFSVLWQAGSGRAGGVVLEGGRPRIGQAMAGPMRVILTVLLVLVITVVGFLLLYVPGLIASVALMYSIPAAVRGASPVEAIKESFSLVKTNLGTSIVLFLVVGVIGSVAGTLILPYLVLFPFVILTQFGMYERLSGRALPEPARG</sequence>
<dbReference type="Proteomes" id="UP001519290">
    <property type="component" value="Unassembled WGS sequence"/>
</dbReference>
<dbReference type="RefSeq" id="WP_245354068.1">
    <property type="nucleotide sequence ID" value="NZ_BAAAJW010000010.1"/>
</dbReference>
<feature type="transmembrane region" description="Helical" evidence="2">
    <location>
        <begin position="277"/>
        <end position="306"/>
    </location>
</feature>
<evidence type="ECO:0000256" key="1">
    <source>
        <dbReference type="SAM" id="MobiDB-lite"/>
    </source>
</evidence>
<feature type="transmembrane region" description="Helical" evidence="2">
    <location>
        <begin position="120"/>
        <end position="147"/>
    </location>
</feature>
<organism evidence="4 5">
    <name type="scientific">Brachybacterium sacelli</name>
    <dbReference type="NCBI Taxonomy" id="173364"/>
    <lineage>
        <taxon>Bacteria</taxon>
        <taxon>Bacillati</taxon>
        <taxon>Actinomycetota</taxon>
        <taxon>Actinomycetes</taxon>
        <taxon>Micrococcales</taxon>
        <taxon>Dermabacteraceae</taxon>
        <taxon>Brachybacterium</taxon>
    </lineage>
</organism>
<feature type="transmembrane region" description="Helical" evidence="2">
    <location>
        <begin position="216"/>
        <end position="236"/>
    </location>
</feature>
<dbReference type="Pfam" id="PF25231">
    <property type="entry name" value="DUF7847"/>
    <property type="match status" value="1"/>
</dbReference>
<keyword evidence="2" id="KW-0472">Membrane</keyword>
<dbReference type="EMBL" id="JAGIOD010000001">
    <property type="protein sequence ID" value="MBP2381886.1"/>
    <property type="molecule type" value="Genomic_DNA"/>
</dbReference>
<keyword evidence="2" id="KW-0812">Transmembrane</keyword>
<evidence type="ECO:0000313" key="4">
    <source>
        <dbReference type="EMBL" id="MBP2381886.1"/>
    </source>
</evidence>
<evidence type="ECO:0000259" key="3">
    <source>
        <dbReference type="Pfam" id="PF25231"/>
    </source>
</evidence>
<feature type="transmembrane region" description="Helical" evidence="2">
    <location>
        <begin position="167"/>
        <end position="187"/>
    </location>
</feature>
<proteinExistence type="predicted"/>
<evidence type="ECO:0000313" key="5">
    <source>
        <dbReference type="Proteomes" id="UP001519290"/>
    </source>
</evidence>
<feature type="region of interest" description="Disordered" evidence="1">
    <location>
        <begin position="1"/>
        <end position="98"/>
    </location>
</feature>
<keyword evidence="5" id="KW-1185">Reference proteome</keyword>
<evidence type="ECO:0000256" key="2">
    <source>
        <dbReference type="SAM" id="Phobius"/>
    </source>
</evidence>
<gene>
    <name evidence="4" type="ORF">JOF43_001843</name>
</gene>
<feature type="domain" description="DUF7847" evidence="3">
    <location>
        <begin position="216"/>
        <end position="312"/>
    </location>
</feature>
<keyword evidence="2" id="KW-1133">Transmembrane helix</keyword>
<accession>A0ABS4X0H9</accession>
<dbReference type="InterPro" id="IPR057169">
    <property type="entry name" value="DUF7847"/>
</dbReference>
<feature type="compositionally biased region" description="Low complexity" evidence="1">
    <location>
        <begin position="35"/>
        <end position="91"/>
    </location>
</feature>
<protein>
    <recommendedName>
        <fullName evidence="3">DUF7847 domain-containing protein</fullName>
    </recommendedName>
</protein>